<feature type="compositionally biased region" description="Polar residues" evidence="1">
    <location>
        <begin position="451"/>
        <end position="460"/>
    </location>
</feature>
<feature type="domain" description="ORC1/DEAH AAA+ ATPase" evidence="2">
    <location>
        <begin position="126"/>
        <end position="266"/>
    </location>
</feature>
<dbReference type="AlphaFoldDB" id="A0A6L6PES0"/>
<proteinExistence type="predicted"/>
<dbReference type="Pfam" id="PF13401">
    <property type="entry name" value="AAA_22"/>
    <property type="match status" value="1"/>
</dbReference>
<evidence type="ECO:0000256" key="1">
    <source>
        <dbReference type="SAM" id="MobiDB-lite"/>
    </source>
</evidence>
<protein>
    <submittedName>
        <fullName evidence="3">AAA family ATPase</fullName>
    </submittedName>
</protein>
<feature type="region of interest" description="Disordered" evidence="1">
    <location>
        <begin position="406"/>
        <end position="480"/>
    </location>
</feature>
<evidence type="ECO:0000259" key="2">
    <source>
        <dbReference type="Pfam" id="PF13401"/>
    </source>
</evidence>
<feature type="compositionally biased region" description="Polar residues" evidence="1">
    <location>
        <begin position="432"/>
        <end position="442"/>
    </location>
</feature>
<dbReference type="EMBL" id="WNKY01000005">
    <property type="protein sequence ID" value="MTV37532.1"/>
    <property type="molecule type" value="Genomic_DNA"/>
</dbReference>
<dbReference type="SUPFAM" id="SSF52540">
    <property type="entry name" value="P-loop containing nucleoside triphosphate hydrolases"/>
    <property type="match status" value="1"/>
</dbReference>
<dbReference type="RefSeq" id="WP_155463000.1">
    <property type="nucleotide sequence ID" value="NZ_WNKY01000005.1"/>
</dbReference>
<dbReference type="GO" id="GO:0016887">
    <property type="term" value="F:ATP hydrolysis activity"/>
    <property type="evidence" value="ECO:0007669"/>
    <property type="project" value="InterPro"/>
</dbReference>
<accession>A0A6L6PES0</accession>
<comment type="caution">
    <text evidence="3">The sequence shown here is derived from an EMBL/GenBank/DDBJ whole genome shotgun (WGS) entry which is preliminary data.</text>
</comment>
<evidence type="ECO:0000313" key="3">
    <source>
        <dbReference type="EMBL" id="MTV37532.1"/>
    </source>
</evidence>
<feature type="compositionally biased region" description="Low complexity" evidence="1">
    <location>
        <begin position="414"/>
        <end position="424"/>
    </location>
</feature>
<feature type="compositionally biased region" description="Basic and acidic residues" evidence="1">
    <location>
        <begin position="470"/>
        <end position="480"/>
    </location>
</feature>
<reference evidence="3 4" key="1">
    <citation type="submission" date="2019-11" db="EMBL/GenBank/DDBJ databases">
        <title>Type strains purchased from KCTC, JCM and DSMZ.</title>
        <authorList>
            <person name="Lu H."/>
        </authorList>
    </citation>
    <scope>NUCLEOTIDE SEQUENCE [LARGE SCALE GENOMIC DNA]</scope>
    <source>
        <strain evidence="3 4">KCTC 22382</strain>
    </source>
</reference>
<dbReference type="OrthoDB" id="9135554at2"/>
<evidence type="ECO:0000313" key="4">
    <source>
        <dbReference type="Proteomes" id="UP000475582"/>
    </source>
</evidence>
<name>A0A6L6PES0_9BURK</name>
<dbReference type="Proteomes" id="UP000475582">
    <property type="component" value="Unassembled WGS sequence"/>
</dbReference>
<sequence length="516" mass="57332">MSTQKNLLLSARNNPFLAPIDSILTDQNLHQRLSSSPLKGLDMASISKQARYDLLAVMAQEFFVPSLTSADSTSRLYSLIRKGYIPRDPTEISARKRAITISRFAGAELRNLPWLPGFAAGMKFDGITGLGKTYEIRRAIDQFLPRIEHGRSEAADWTHFYQIPVLYVGMSHDGSIGGLLYQILVAIDVALDTDYSTQRRLTSLANEKLAVQVGILLSLHAVGVLIIDEIQATNFSDGARGTVARTFFLRMLNFGIPIVLIGNPMGMRFINHFSQDLRRFSSGGSIQMHPFEKDDKNYRNILAPAFWGYNIMPEPPGVADPDGSILFEYCGGIRDFAGRVIASAQRIALDTEERRITRDHLDLAFNGPDFDEGERTIIRAFCNKDALALQDFEDIPWEDYYKRWNKSEPRESSGDSSSSAAPSSDQKKKTSTKNTLPTTSASAEGAPPFVSPQQGATHAESTAKRMIAKRARENNKEQKAKKIIAGLEAADMRSEGVKRLLVKDLAEVIDNHNDRS</sequence>
<gene>
    <name evidence="3" type="ORF">GM676_08035</name>
</gene>
<dbReference type="InterPro" id="IPR027417">
    <property type="entry name" value="P-loop_NTPase"/>
</dbReference>
<keyword evidence="4" id="KW-1185">Reference proteome</keyword>
<organism evidence="3 4">
    <name type="scientific">Duganella radicis</name>
    <dbReference type="NCBI Taxonomy" id="551988"/>
    <lineage>
        <taxon>Bacteria</taxon>
        <taxon>Pseudomonadati</taxon>
        <taxon>Pseudomonadota</taxon>
        <taxon>Betaproteobacteria</taxon>
        <taxon>Burkholderiales</taxon>
        <taxon>Oxalobacteraceae</taxon>
        <taxon>Telluria group</taxon>
        <taxon>Duganella</taxon>
    </lineage>
</organism>
<dbReference type="InterPro" id="IPR049945">
    <property type="entry name" value="AAA_22"/>
</dbReference>